<feature type="compositionally biased region" description="Basic and acidic residues" evidence="1">
    <location>
        <begin position="1"/>
        <end position="15"/>
    </location>
</feature>
<protein>
    <submittedName>
        <fullName evidence="2">Uncharacterized protein</fullName>
    </submittedName>
</protein>
<name>A0ABR3V130_9PEZI</name>
<organism evidence="2 3">
    <name type="scientific">Phialemonium thermophilum</name>
    <dbReference type="NCBI Taxonomy" id="223376"/>
    <lineage>
        <taxon>Eukaryota</taxon>
        <taxon>Fungi</taxon>
        <taxon>Dikarya</taxon>
        <taxon>Ascomycota</taxon>
        <taxon>Pezizomycotina</taxon>
        <taxon>Sordariomycetes</taxon>
        <taxon>Sordariomycetidae</taxon>
        <taxon>Cephalothecales</taxon>
        <taxon>Cephalothecaceae</taxon>
        <taxon>Phialemonium</taxon>
    </lineage>
</organism>
<feature type="region of interest" description="Disordered" evidence="1">
    <location>
        <begin position="1"/>
        <end position="73"/>
    </location>
</feature>
<comment type="caution">
    <text evidence="2">The sequence shown here is derived from an EMBL/GenBank/DDBJ whole genome shotgun (WGS) entry which is preliminary data.</text>
</comment>
<evidence type="ECO:0000256" key="1">
    <source>
        <dbReference type="SAM" id="MobiDB-lite"/>
    </source>
</evidence>
<dbReference type="Proteomes" id="UP001586593">
    <property type="component" value="Unassembled WGS sequence"/>
</dbReference>
<keyword evidence="3" id="KW-1185">Reference proteome</keyword>
<gene>
    <name evidence="2" type="ORF">VTK73DRAFT_5666</name>
</gene>
<proteinExistence type="predicted"/>
<accession>A0ABR3V130</accession>
<dbReference type="EMBL" id="JAZHXJ010003159">
    <property type="protein sequence ID" value="KAL1835419.1"/>
    <property type="molecule type" value="Genomic_DNA"/>
</dbReference>
<evidence type="ECO:0000313" key="2">
    <source>
        <dbReference type="EMBL" id="KAL1835419.1"/>
    </source>
</evidence>
<evidence type="ECO:0000313" key="3">
    <source>
        <dbReference type="Proteomes" id="UP001586593"/>
    </source>
</evidence>
<feature type="compositionally biased region" description="Basic and acidic residues" evidence="1">
    <location>
        <begin position="29"/>
        <end position="56"/>
    </location>
</feature>
<reference evidence="2 3" key="1">
    <citation type="journal article" date="2024" name="Commun. Biol.">
        <title>Comparative genomic analysis of thermophilic fungi reveals convergent evolutionary adaptations and gene losses.</title>
        <authorList>
            <person name="Steindorff A.S."/>
            <person name="Aguilar-Pontes M.V."/>
            <person name="Robinson A.J."/>
            <person name="Andreopoulos B."/>
            <person name="LaButti K."/>
            <person name="Kuo A."/>
            <person name="Mondo S."/>
            <person name="Riley R."/>
            <person name="Otillar R."/>
            <person name="Haridas S."/>
            <person name="Lipzen A."/>
            <person name="Grimwood J."/>
            <person name="Schmutz J."/>
            <person name="Clum A."/>
            <person name="Reid I.D."/>
            <person name="Moisan M.C."/>
            <person name="Butler G."/>
            <person name="Nguyen T.T.M."/>
            <person name="Dewar K."/>
            <person name="Conant G."/>
            <person name="Drula E."/>
            <person name="Henrissat B."/>
            <person name="Hansel C."/>
            <person name="Singer S."/>
            <person name="Hutchinson M.I."/>
            <person name="de Vries R.P."/>
            <person name="Natvig D.O."/>
            <person name="Powell A.J."/>
            <person name="Tsang A."/>
            <person name="Grigoriev I.V."/>
        </authorList>
    </citation>
    <scope>NUCLEOTIDE SEQUENCE [LARGE SCALE GENOMIC DNA]</scope>
    <source>
        <strain evidence="2 3">ATCC 24622</strain>
    </source>
</reference>
<sequence length="85" mass="9576">MRQHKMCENQRERRALSTLASTPVTMGRGDARDESMPRMPAGHEIEHGPSARVYKEDGEDGEDGEAARSETHRNGSWARVNYLHA</sequence>